<feature type="transmembrane region" description="Helical" evidence="2">
    <location>
        <begin position="54"/>
        <end position="76"/>
    </location>
</feature>
<organism evidence="3 4">
    <name type="scientific">Nesterenkonia xinjiangensis</name>
    <dbReference type="NCBI Taxonomy" id="225327"/>
    <lineage>
        <taxon>Bacteria</taxon>
        <taxon>Bacillati</taxon>
        <taxon>Actinomycetota</taxon>
        <taxon>Actinomycetes</taxon>
        <taxon>Micrococcales</taxon>
        <taxon>Micrococcaceae</taxon>
        <taxon>Nesterenkonia</taxon>
    </lineage>
</organism>
<reference evidence="3 4" key="1">
    <citation type="submission" date="2020-07" db="EMBL/GenBank/DDBJ databases">
        <title>Sequencing the genomes of 1000 actinobacteria strains.</title>
        <authorList>
            <person name="Klenk H.-P."/>
        </authorList>
    </citation>
    <scope>NUCLEOTIDE SEQUENCE [LARGE SCALE GENOMIC DNA]</scope>
    <source>
        <strain evidence="3 4">DSM 15475</strain>
    </source>
</reference>
<keyword evidence="2" id="KW-0472">Membrane</keyword>
<evidence type="ECO:0000313" key="3">
    <source>
        <dbReference type="EMBL" id="NYJ77309.1"/>
    </source>
</evidence>
<proteinExistence type="predicted"/>
<evidence type="ECO:0000256" key="1">
    <source>
        <dbReference type="SAM" id="MobiDB-lite"/>
    </source>
</evidence>
<keyword evidence="2" id="KW-0812">Transmembrane</keyword>
<protein>
    <recommendedName>
        <fullName evidence="5">PH domain-containing protein</fullName>
    </recommendedName>
</protein>
<dbReference type="EMBL" id="JACCFY010000001">
    <property type="protein sequence ID" value="NYJ77309.1"/>
    <property type="molecule type" value="Genomic_DNA"/>
</dbReference>
<gene>
    <name evidence="3" type="ORF">HNR09_000720</name>
</gene>
<dbReference type="Proteomes" id="UP000535437">
    <property type="component" value="Unassembled WGS sequence"/>
</dbReference>
<keyword evidence="4" id="KW-1185">Reference proteome</keyword>
<dbReference type="RefSeq" id="WP_179540811.1">
    <property type="nucleotide sequence ID" value="NZ_BAAALL010000004.1"/>
</dbReference>
<evidence type="ECO:0000313" key="4">
    <source>
        <dbReference type="Proteomes" id="UP000535437"/>
    </source>
</evidence>
<feature type="transmembrane region" description="Helical" evidence="2">
    <location>
        <begin position="21"/>
        <end position="42"/>
    </location>
</feature>
<sequence length="198" mass="22063">MKLKLVDGEQVVVRTRAHHRALIPALLNLLLAVTVISFLLGYVSRGSQPEFIRYYSHIGVFLIWVAGGLWLVLGTLRPVLRWAVRLTYLTTLRVVQKNLLGAPQPVVVPLGLMSEVQLKQSRVQSMQLAGDLVLIHGAYGQQQRTVLEDMPDVEHLHTVMAEELAAYRQAVARQYSQQPGMQAPRGPENFGHSAGRTV</sequence>
<evidence type="ECO:0000256" key="2">
    <source>
        <dbReference type="SAM" id="Phobius"/>
    </source>
</evidence>
<accession>A0A7Z0GJT6</accession>
<comment type="caution">
    <text evidence="3">The sequence shown here is derived from an EMBL/GenBank/DDBJ whole genome shotgun (WGS) entry which is preliminary data.</text>
</comment>
<dbReference type="AlphaFoldDB" id="A0A7Z0GJT6"/>
<name>A0A7Z0GJT6_9MICC</name>
<evidence type="ECO:0008006" key="5">
    <source>
        <dbReference type="Google" id="ProtNLM"/>
    </source>
</evidence>
<keyword evidence="2" id="KW-1133">Transmembrane helix</keyword>
<feature type="region of interest" description="Disordered" evidence="1">
    <location>
        <begin position="176"/>
        <end position="198"/>
    </location>
</feature>